<keyword evidence="8" id="KW-1185">Reference proteome</keyword>
<dbReference type="InterPro" id="IPR000917">
    <property type="entry name" value="Sulfatase_N"/>
</dbReference>
<dbReference type="RefSeq" id="WP_086543519.1">
    <property type="nucleotide sequence ID" value="NZ_MSSW01000076.1"/>
</dbReference>
<evidence type="ECO:0000256" key="5">
    <source>
        <dbReference type="SAM" id="MobiDB-lite"/>
    </source>
</evidence>
<dbReference type="PANTHER" id="PTHR42693">
    <property type="entry name" value="ARYLSULFATASE FAMILY MEMBER"/>
    <property type="match status" value="1"/>
</dbReference>
<dbReference type="OrthoDB" id="9789742at2"/>
<dbReference type="Gene3D" id="3.40.720.10">
    <property type="entry name" value="Alkaline Phosphatase, subunit A"/>
    <property type="match status" value="1"/>
</dbReference>
<feature type="region of interest" description="Disordered" evidence="5">
    <location>
        <begin position="471"/>
        <end position="490"/>
    </location>
</feature>
<dbReference type="InterPro" id="IPR024607">
    <property type="entry name" value="Sulfatase_CS"/>
</dbReference>
<evidence type="ECO:0000256" key="4">
    <source>
        <dbReference type="ARBA" id="ARBA00022837"/>
    </source>
</evidence>
<comment type="similarity">
    <text evidence="1">Belongs to the sulfatase family.</text>
</comment>
<sequence>MKIRTYYKIIITILVYFAFGGATTAQEKKANIIYILVDQWRASAFGFAGDPNANTPNLDRLAQESINFKNAVSVMPVCTPYRAALITGKYPTTTGMFLNDLHLPLTEYGLGDVLVDRGYTTAYIGKWHLDGHGRHAYIPPSRRRGFMYWKAAECDHDYDQSHYYTGNSDEKQFWDGYDTYAQTKDAQQYIAEQVGKEKPFALFISYGTPHFPYDAAPEVLKQNYPLADIILPENVPASMADEVRKEAQGYYAHCEALDNSIGELLASLDELGISDNTLIVFTSDHGEMLGGHGVRPRAKQVPLAESARVPMLLRYPPLHGKTGRVVETPITTPDIFPTIFGMLDLPIPATYEGDDLSRVLTENKEIQDRAALYMQLAPWEVGSEYGREYRAIKTSQYTYVRALDGPWLLFDDTNDPLQMNNLVANPAHEGLVTELDEHLWKLLIKLGDDFRPAQWYIDKWNLKPGAHGSIPYDKEGNLPSQSPLLTKGSS</sequence>
<dbReference type="EMBL" id="QUNF01000024">
    <property type="protein sequence ID" value="REG81861.1"/>
    <property type="molecule type" value="Genomic_DNA"/>
</dbReference>
<dbReference type="Proteomes" id="UP000256405">
    <property type="component" value="Unassembled WGS sequence"/>
</dbReference>
<evidence type="ECO:0000259" key="6">
    <source>
        <dbReference type="Pfam" id="PF00884"/>
    </source>
</evidence>
<dbReference type="Pfam" id="PF00884">
    <property type="entry name" value="Sulfatase"/>
    <property type="match status" value="1"/>
</dbReference>
<gene>
    <name evidence="7" type="ORF">C8N25_12417</name>
</gene>
<reference evidence="7 8" key="1">
    <citation type="submission" date="2018-08" db="EMBL/GenBank/DDBJ databases">
        <title>Genomic Encyclopedia of Archaeal and Bacterial Type Strains, Phase II (KMG-II): from individual species to whole genera.</title>
        <authorList>
            <person name="Goeker M."/>
        </authorList>
    </citation>
    <scope>NUCLEOTIDE SEQUENCE [LARGE SCALE GENOMIC DNA]</scope>
    <source>
        <strain evidence="7 8">DSM 15986</strain>
    </source>
</reference>
<keyword evidence="3" id="KW-0378">Hydrolase</keyword>
<protein>
    <submittedName>
        <fullName evidence="7">Arylsulfatase A-like enzyme</fullName>
    </submittedName>
</protein>
<comment type="caution">
    <text evidence="7">The sequence shown here is derived from an EMBL/GenBank/DDBJ whole genome shotgun (WGS) entry which is preliminary data.</text>
</comment>
<dbReference type="AlphaFoldDB" id="A0A3E0DGM5"/>
<organism evidence="7 8">
    <name type="scientific">Algoriphagus antarcticus</name>
    <dbReference type="NCBI Taxonomy" id="238540"/>
    <lineage>
        <taxon>Bacteria</taxon>
        <taxon>Pseudomonadati</taxon>
        <taxon>Bacteroidota</taxon>
        <taxon>Cytophagia</taxon>
        <taxon>Cytophagales</taxon>
        <taxon>Cyclobacteriaceae</taxon>
        <taxon>Algoriphagus</taxon>
    </lineage>
</organism>
<dbReference type="PROSITE" id="PS00149">
    <property type="entry name" value="SULFATASE_2"/>
    <property type="match status" value="1"/>
</dbReference>
<dbReference type="InterPro" id="IPR050738">
    <property type="entry name" value="Sulfatase"/>
</dbReference>
<evidence type="ECO:0000256" key="1">
    <source>
        <dbReference type="ARBA" id="ARBA00008779"/>
    </source>
</evidence>
<name>A0A3E0DGM5_9BACT</name>
<keyword evidence="4" id="KW-0106">Calcium</keyword>
<dbReference type="Gene3D" id="3.30.1120.10">
    <property type="match status" value="1"/>
</dbReference>
<accession>A0A3E0DGM5</accession>
<dbReference type="SUPFAM" id="SSF53649">
    <property type="entry name" value="Alkaline phosphatase-like"/>
    <property type="match status" value="1"/>
</dbReference>
<dbReference type="GO" id="GO:0004065">
    <property type="term" value="F:arylsulfatase activity"/>
    <property type="evidence" value="ECO:0007669"/>
    <property type="project" value="TreeGrafter"/>
</dbReference>
<dbReference type="GO" id="GO:0046872">
    <property type="term" value="F:metal ion binding"/>
    <property type="evidence" value="ECO:0007669"/>
    <property type="project" value="UniProtKB-KW"/>
</dbReference>
<dbReference type="PANTHER" id="PTHR42693:SF53">
    <property type="entry name" value="ENDO-4-O-SULFATASE"/>
    <property type="match status" value="1"/>
</dbReference>
<evidence type="ECO:0000313" key="7">
    <source>
        <dbReference type="EMBL" id="REG81861.1"/>
    </source>
</evidence>
<dbReference type="InterPro" id="IPR017850">
    <property type="entry name" value="Alkaline_phosphatase_core_sf"/>
</dbReference>
<feature type="domain" description="Sulfatase N-terminal" evidence="6">
    <location>
        <begin position="31"/>
        <end position="344"/>
    </location>
</feature>
<feature type="compositionally biased region" description="Polar residues" evidence="5">
    <location>
        <begin position="478"/>
        <end position="490"/>
    </location>
</feature>
<evidence type="ECO:0000313" key="8">
    <source>
        <dbReference type="Proteomes" id="UP000256405"/>
    </source>
</evidence>
<dbReference type="CDD" id="cd16034">
    <property type="entry name" value="sulfatase_like"/>
    <property type="match status" value="1"/>
</dbReference>
<evidence type="ECO:0000256" key="2">
    <source>
        <dbReference type="ARBA" id="ARBA00022723"/>
    </source>
</evidence>
<keyword evidence="2" id="KW-0479">Metal-binding</keyword>
<proteinExistence type="inferred from homology"/>
<evidence type="ECO:0000256" key="3">
    <source>
        <dbReference type="ARBA" id="ARBA00022801"/>
    </source>
</evidence>